<evidence type="ECO:0000256" key="1">
    <source>
        <dbReference type="SAM" id="Phobius"/>
    </source>
</evidence>
<name>A0ABR3J4F2_9AGAR</name>
<dbReference type="Pfam" id="PF10315">
    <property type="entry name" value="Aim19"/>
    <property type="match status" value="1"/>
</dbReference>
<evidence type="ECO:0000313" key="2">
    <source>
        <dbReference type="EMBL" id="KAL0950387.1"/>
    </source>
</evidence>
<organism evidence="2 3">
    <name type="scientific">Hohenbuehelia grisea</name>
    <dbReference type="NCBI Taxonomy" id="104357"/>
    <lineage>
        <taxon>Eukaryota</taxon>
        <taxon>Fungi</taxon>
        <taxon>Dikarya</taxon>
        <taxon>Basidiomycota</taxon>
        <taxon>Agaricomycotina</taxon>
        <taxon>Agaricomycetes</taxon>
        <taxon>Agaricomycetidae</taxon>
        <taxon>Agaricales</taxon>
        <taxon>Pleurotineae</taxon>
        <taxon>Pleurotaceae</taxon>
        <taxon>Hohenbuehelia</taxon>
    </lineage>
</organism>
<proteinExistence type="predicted"/>
<dbReference type="PANTHER" id="PTHR28177">
    <property type="entry name" value="ALTERED INHERITANCE OF MITOCHONDRIA PROTEIN 19, MITOCHONDRIAL"/>
    <property type="match status" value="1"/>
</dbReference>
<dbReference type="Proteomes" id="UP001556367">
    <property type="component" value="Unassembled WGS sequence"/>
</dbReference>
<protein>
    <submittedName>
        <fullName evidence="2">Uncharacterized protein</fullName>
    </submittedName>
</protein>
<dbReference type="EMBL" id="JASNQZ010000012">
    <property type="protein sequence ID" value="KAL0950387.1"/>
    <property type="molecule type" value="Genomic_DNA"/>
</dbReference>
<accession>A0ABR3J4F2</accession>
<dbReference type="InterPro" id="IPR019419">
    <property type="entry name" value="AIM19"/>
</dbReference>
<keyword evidence="3" id="KW-1185">Reference proteome</keyword>
<keyword evidence="1" id="KW-0812">Transmembrane</keyword>
<feature type="transmembrane region" description="Helical" evidence="1">
    <location>
        <begin position="64"/>
        <end position="82"/>
    </location>
</feature>
<sequence length="140" mass="15157">MSGSPKGFSEAILAKSQDTDSAMFSRFRPYAQSKEPMMLLSSMFGISALLPPALFRPQANIPAFIYRAGFSAIYGGAAYVLSTGDARNGSGISTAWCIAYLMMNMRQTLKAPRHPLGLLLTGSVTACTALYGTEYFVYQQ</sequence>
<gene>
    <name evidence="2" type="ORF">HGRIS_010347</name>
</gene>
<reference evidence="3" key="1">
    <citation type="submission" date="2024-06" db="EMBL/GenBank/DDBJ databases">
        <title>Multi-omics analyses provide insights into the biosynthesis of the anticancer antibiotic pleurotin in Hohenbuehelia grisea.</title>
        <authorList>
            <person name="Weaver J.A."/>
            <person name="Alberti F."/>
        </authorList>
    </citation>
    <scope>NUCLEOTIDE SEQUENCE [LARGE SCALE GENOMIC DNA]</scope>
    <source>
        <strain evidence="3">T-177</strain>
    </source>
</reference>
<keyword evidence="1" id="KW-0472">Membrane</keyword>
<keyword evidence="1" id="KW-1133">Transmembrane helix</keyword>
<feature type="transmembrane region" description="Helical" evidence="1">
    <location>
        <begin position="37"/>
        <end position="55"/>
    </location>
</feature>
<feature type="transmembrane region" description="Helical" evidence="1">
    <location>
        <begin position="117"/>
        <end position="138"/>
    </location>
</feature>
<comment type="caution">
    <text evidence="2">The sequence shown here is derived from an EMBL/GenBank/DDBJ whole genome shotgun (WGS) entry which is preliminary data.</text>
</comment>
<evidence type="ECO:0000313" key="3">
    <source>
        <dbReference type="Proteomes" id="UP001556367"/>
    </source>
</evidence>
<dbReference type="PANTHER" id="PTHR28177:SF1">
    <property type="entry name" value="ALTERED INHERITANCE OF MITOCHONDRIA PROTEIN 19, MITOCHONDRIAL"/>
    <property type="match status" value="1"/>
</dbReference>